<reference evidence="1" key="2">
    <citation type="journal article" date="2022" name="Microb. Genom.">
        <title>A chromosome-scale genome assembly of the tomato pathogen Cladosporium fulvum reveals a compartmentalized genome architecture and the presence of a dispensable chromosome.</title>
        <authorList>
            <person name="Zaccaron A.Z."/>
            <person name="Chen L.H."/>
            <person name="Samaras A."/>
            <person name="Stergiopoulos I."/>
        </authorList>
    </citation>
    <scope>NUCLEOTIDE SEQUENCE</scope>
    <source>
        <strain evidence="1">Race5_Kim</strain>
    </source>
</reference>
<dbReference type="Proteomes" id="UP000756132">
    <property type="component" value="Chromosome 6"/>
</dbReference>
<protein>
    <recommendedName>
        <fullName evidence="3">F-box domain-containing protein</fullName>
    </recommendedName>
</protein>
<organism evidence="1 2">
    <name type="scientific">Passalora fulva</name>
    <name type="common">Tomato leaf mold</name>
    <name type="synonym">Cladosporium fulvum</name>
    <dbReference type="NCBI Taxonomy" id="5499"/>
    <lineage>
        <taxon>Eukaryota</taxon>
        <taxon>Fungi</taxon>
        <taxon>Dikarya</taxon>
        <taxon>Ascomycota</taxon>
        <taxon>Pezizomycotina</taxon>
        <taxon>Dothideomycetes</taxon>
        <taxon>Dothideomycetidae</taxon>
        <taxon>Mycosphaerellales</taxon>
        <taxon>Mycosphaerellaceae</taxon>
        <taxon>Fulvia</taxon>
    </lineage>
</organism>
<dbReference type="AlphaFoldDB" id="A0A9Q8PBB2"/>
<dbReference type="GeneID" id="71986611"/>
<evidence type="ECO:0008006" key="3">
    <source>
        <dbReference type="Google" id="ProtNLM"/>
    </source>
</evidence>
<gene>
    <name evidence="1" type="ORF">CLAFUR5_06733</name>
</gene>
<accession>A0A9Q8PBB2</accession>
<dbReference type="OrthoDB" id="3637982at2759"/>
<proteinExistence type="predicted"/>
<evidence type="ECO:0000313" key="2">
    <source>
        <dbReference type="Proteomes" id="UP000756132"/>
    </source>
</evidence>
<dbReference type="KEGG" id="ffu:CLAFUR5_06733"/>
<reference evidence="1" key="1">
    <citation type="submission" date="2021-12" db="EMBL/GenBank/DDBJ databases">
        <authorList>
            <person name="Zaccaron A."/>
            <person name="Stergiopoulos I."/>
        </authorList>
    </citation>
    <scope>NUCLEOTIDE SEQUENCE</scope>
    <source>
        <strain evidence="1">Race5_Kim</strain>
    </source>
</reference>
<dbReference type="EMBL" id="CP090168">
    <property type="protein sequence ID" value="UJO19290.1"/>
    <property type="molecule type" value="Genomic_DNA"/>
</dbReference>
<dbReference type="RefSeq" id="XP_047763656.1">
    <property type="nucleotide sequence ID" value="XM_047905881.1"/>
</dbReference>
<keyword evidence="2" id="KW-1185">Reference proteome</keyword>
<evidence type="ECO:0000313" key="1">
    <source>
        <dbReference type="EMBL" id="UJO19290.1"/>
    </source>
</evidence>
<name>A0A9Q8PBB2_PASFU</name>
<sequence>MAIMTPAHPSQELTCTKTSNKAPSSAVAQVFAIPELLEHILIQLGLDAYNKAPELQEPAKELFTLQRISRTFQAVVAESPRLQSLMCLSEDTAYPQYRHAGFTWLIMRVYNVSIVYEEQDGPWGKVTLAKSKPYLATSYWVDQQFDRRRRWEAQRWKPSWHRMIAAPVKVEHQCVSFSVEEACTLWELVDRYRYVW</sequence>